<dbReference type="InterPro" id="IPR009057">
    <property type="entry name" value="Homeodomain-like_sf"/>
</dbReference>
<evidence type="ECO:0000259" key="5">
    <source>
        <dbReference type="PROSITE" id="PS50977"/>
    </source>
</evidence>
<gene>
    <name evidence="6" type="ordered locus">Desal_0950</name>
</gene>
<dbReference type="PANTHER" id="PTHR30055">
    <property type="entry name" value="HTH-TYPE TRANSCRIPTIONAL REGULATOR RUTR"/>
    <property type="match status" value="1"/>
</dbReference>
<keyword evidence="7" id="KW-1185">Reference proteome</keyword>
<dbReference type="Gene3D" id="1.10.357.10">
    <property type="entry name" value="Tetracycline Repressor, domain 2"/>
    <property type="match status" value="1"/>
</dbReference>
<dbReference type="SUPFAM" id="SSF46689">
    <property type="entry name" value="Homeodomain-like"/>
    <property type="match status" value="1"/>
</dbReference>
<organism evidence="6 7">
    <name type="scientific">Maridesulfovibrio salexigens (strain ATCC 14822 / DSM 2638 / NCIMB 8403 / VKM B-1763)</name>
    <name type="common">Desulfovibrio salexigens</name>
    <dbReference type="NCBI Taxonomy" id="526222"/>
    <lineage>
        <taxon>Bacteria</taxon>
        <taxon>Pseudomonadati</taxon>
        <taxon>Thermodesulfobacteriota</taxon>
        <taxon>Desulfovibrionia</taxon>
        <taxon>Desulfovibrionales</taxon>
        <taxon>Desulfovibrionaceae</taxon>
        <taxon>Maridesulfovibrio</taxon>
    </lineage>
</organism>
<dbReference type="STRING" id="526222.Desal_0950"/>
<dbReference type="GO" id="GO:0000976">
    <property type="term" value="F:transcription cis-regulatory region binding"/>
    <property type="evidence" value="ECO:0007669"/>
    <property type="project" value="TreeGrafter"/>
</dbReference>
<keyword evidence="1" id="KW-0805">Transcription regulation</keyword>
<protein>
    <submittedName>
        <fullName evidence="6">Transcriptional regulator, TetR family</fullName>
    </submittedName>
</protein>
<reference evidence="6 7" key="1">
    <citation type="submission" date="2009-06" db="EMBL/GenBank/DDBJ databases">
        <title>Complete sequence of Desulfovibrio salexigens DSM 2638.</title>
        <authorList>
            <consortium name="US DOE Joint Genome Institute"/>
            <person name="Lucas S."/>
            <person name="Copeland A."/>
            <person name="Lapidus A."/>
            <person name="Glavina del Rio T."/>
            <person name="Tice H."/>
            <person name="Bruce D."/>
            <person name="Goodwin L."/>
            <person name="Pitluck S."/>
            <person name="Munk A.C."/>
            <person name="Brettin T."/>
            <person name="Detter J.C."/>
            <person name="Han C."/>
            <person name="Tapia R."/>
            <person name="Larimer F."/>
            <person name="Land M."/>
            <person name="Hauser L."/>
            <person name="Kyrpides N."/>
            <person name="Anderson I."/>
            <person name="Wall J.D."/>
            <person name="Arkin A.P."/>
            <person name="Dehal P."/>
            <person name="Chivian D."/>
            <person name="Giles B."/>
            <person name="Hazen T.C."/>
        </authorList>
    </citation>
    <scope>NUCLEOTIDE SEQUENCE [LARGE SCALE GENOMIC DNA]</scope>
    <source>
        <strain evidence="7">ATCC 14822 / DSM 2638 / NCIMB 8403 / VKM B-1763</strain>
    </source>
</reference>
<dbReference type="RefSeq" id="WP_015850834.1">
    <property type="nucleotide sequence ID" value="NC_012881.1"/>
</dbReference>
<dbReference type="Proteomes" id="UP000002601">
    <property type="component" value="Chromosome"/>
</dbReference>
<evidence type="ECO:0000256" key="1">
    <source>
        <dbReference type="ARBA" id="ARBA00023015"/>
    </source>
</evidence>
<feature type="DNA-binding region" description="H-T-H motif" evidence="4">
    <location>
        <begin position="27"/>
        <end position="46"/>
    </location>
</feature>
<evidence type="ECO:0000313" key="6">
    <source>
        <dbReference type="EMBL" id="ACS79015.1"/>
    </source>
</evidence>
<name>C6BZV8_MARSD</name>
<dbReference type="HOGENOM" id="CLU_069356_16_1_7"/>
<evidence type="ECO:0000256" key="2">
    <source>
        <dbReference type="ARBA" id="ARBA00023125"/>
    </source>
</evidence>
<dbReference type="eggNOG" id="COG1309">
    <property type="taxonomic scope" value="Bacteria"/>
</dbReference>
<dbReference type="PRINTS" id="PR00455">
    <property type="entry name" value="HTHTETR"/>
</dbReference>
<accession>C6BZV8</accession>
<dbReference type="Pfam" id="PF00440">
    <property type="entry name" value="TetR_N"/>
    <property type="match status" value="1"/>
</dbReference>
<sequence>MSDQSTKERILEAASRVFCEKGFKATTVRDICAEADANVAAINYHFGDKRKLYLQVLKSWMDAMLEDGDRLKGITEQSTIEERLRAYIYGELRSLCTYDDPEKIKKRKIRLLFEEYVSEACDPDLFKCHDDLDGELLNPIVRKMLAPIDDEKIIQQAHIAASGVLVHHFLAIIHYPEGEIESEEKLNFMTDYYTTFILGSLKAIKEKYHAE</sequence>
<dbReference type="PANTHER" id="PTHR30055:SF234">
    <property type="entry name" value="HTH-TYPE TRANSCRIPTIONAL REGULATOR BETI"/>
    <property type="match status" value="1"/>
</dbReference>
<dbReference type="InterPro" id="IPR001647">
    <property type="entry name" value="HTH_TetR"/>
</dbReference>
<dbReference type="KEGG" id="dsa:Desal_0950"/>
<dbReference type="GO" id="GO:0003700">
    <property type="term" value="F:DNA-binding transcription factor activity"/>
    <property type="evidence" value="ECO:0007669"/>
    <property type="project" value="TreeGrafter"/>
</dbReference>
<dbReference type="PROSITE" id="PS01081">
    <property type="entry name" value="HTH_TETR_1"/>
    <property type="match status" value="1"/>
</dbReference>
<dbReference type="InterPro" id="IPR050109">
    <property type="entry name" value="HTH-type_TetR-like_transc_reg"/>
</dbReference>
<feature type="domain" description="HTH tetR-type" evidence="5">
    <location>
        <begin position="4"/>
        <end position="64"/>
    </location>
</feature>
<dbReference type="OrthoDB" id="9790413at2"/>
<dbReference type="PROSITE" id="PS50977">
    <property type="entry name" value="HTH_TETR_2"/>
    <property type="match status" value="1"/>
</dbReference>
<dbReference type="EMBL" id="CP001649">
    <property type="protein sequence ID" value="ACS79015.1"/>
    <property type="molecule type" value="Genomic_DNA"/>
</dbReference>
<dbReference type="AlphaFoldDB" id="C6BZV8"/>
<dbReference type="InterPro" id="IPR023772">
    <property type="entry name" value="DNA-bd_HTH_TetR-type_CS"/>
</dbReference>
<evidence type="ECO:0000256" key="4">
    <source>
        <dbReference type="PROSITE-ProRule" id="PRU00335"/>
    </source>
</evidence>
<keyword evidence="3" id="KW-0804">Transcription</keyword>
<proteinExistence type="predicted"/>
<evidence type="ECO:0000313" key="7">
    <source>
        <dbReference type="Proteomes" id="UP000002601"/>
    </source>
</evidence>
<keyword evidence="2 4" id="KW-0238">DNA-binding</keyword>
<evidence type="ECO:0000256" key="3">
    <source>
        <dbReference type="ARBA" id="ARBA00023163"/>
    </source>
</evidence>